<dbReference type="EMBL" id="JAJSOW010000002">
    <property type="protein sequence ID" value="KAI9198930.1"/>
    <property type="molecule type" value="Genomic_DNA"/>
</dbReference>
<dbReference type="SUPFAM" id="SSF53098">
    <property type="entry name" value="Ribonuclease H-like"/>
    <property type="match status" value="2"/>
</dbReference>
<dbReference type="PANTHER" id="PTHR48475">
    <property type="entry name" value="RIBONUCLEASE H"/>
    <property type="match status" value="1"/>
</dbReference>
<name>A0AAD5JRD1_ACENE</name>
<dbReference type="Gene3D" id="3.30.420.10">
    <property type="entry name" value="Ribonuclease H-like superfamily/Ribonuclease H"/>
    <property type="match status" value="2"/>
</dbReference>
<dbReference type="InterPro" id="IPR036397">
    <property type="entry name" value="RNaseH_sf"/>
</dbReference>
<dbReference type="AlphaFoldDB" id="A0AAD5JRD1"/>
<dbReference type="SUPFAM" id="SSF56672">
    <property type="entry name" value="DNA/RNA polymerases"/>
    <property type="match status" value="1"/>
</dbReference>
<reference evidence="2 3" key="1">
    <citation type="journal article" date="2022" name="Plant J.">
        <title>Strategies of tolerance reflected in two North American maple genomes.</title>
        <authorList>
            <person name="McEvoy S.L."/>
            <person name="Sezen U.U."/>
            <person name="Trouern-Trend A."/>
            <person name="McMahon S.M."/>
            <person name="Schaberg P.G."/>
            <person name="Yang J."/>
            <person name="Wegrzyn J.L."/>
            <person name="Swenson N.G."/>
        </authorList>
    </citation>
    <scope>NUCLEOTIDE SEQUENCE [LARGE SCALE GENOMIC DNA]</scope>
    <source>
        <strain evidence="2">91603</strain>
    </source>
</reference>
<keyword evidence="3" id="KW-1185">Reference proteome</keyword>
<dbReference type="Pfam" id="PF13456">
    <property type="entry name" value="RVT_3"/>
    <property type="match status" value="1"/>
</dbReference>
<sequence length="395" mass="44489">MATKSSGKWLIRVDYTDLNRACPKDSFPLPKIDQLIDSTARNKLLRFMDTFSRYPSDQDKTRPASLQSKTSTAIRSTIKAQALADFVVEFSVNPDLVTKLDPSLNQTDLNWPEDNKTWILYKDGSSSQSGCKARTVVTDPKGVECNHCFKFEFRATNNEAKYEALLARMGVAEALGAEFLLVKSDSQLVINQVLGLYQAKGDNMVAYLVKVREVMSGFKGGLDLIGPLPTTPSQAKHVVVEIDYFTRWVETKALVKITEEKTTSFVKESIVCRFGTPMDIITDLGKQFDNAKFREFCEDRNIGLQFALMAHPQTNGLVEATNKTVKKLLKKKLQQKKGLWVEELLNVLWRTTGRTTTGETSYSLVFGTKAVLPIEQKLISFRIQNYEPEDNKAKL</sequence>
<dbReference type="InterPro" id="IPR043128">
    <property type="entry name" value="Rev_trsase/Diguanyl_cyclase"/>
</dbReference>
<feature type="domain" description="Integrase catalytic" evidence="1">
    <location>
        <begin position="209"/>
        <end position="381"/>
    </location>
</feature>
<dbReference type="PANTHER" id="PTHR48475:SF2">
    <property type="entry name" value="RIBONUCLEASE H"/>
    <property type="match status" value="1"/>
</dbReference>
<dbReference type="InterPro" id="IPR001584">
    <property type="entry name" value="Integrase_cat-core"/>
</dbReference>
<comment type="caution">
    <text evidence="2">The sequence shown here is derived from an EMBL/GenBank/DDBJ whole genome shotgun (WGS) entry which is preliminary data.</text>
</comment>
<dbReference type="PROSITE" id="PS50994">
    <property type="entry name" value="INTEGRASE"/>
    <property type="match status" value="1"/>
</dbReference>
<dbReference type="GO" id="GO:0004523">
    <property type="term" value="F:RNA-DNA hybrid ribonuclease activity"/>
    <property type="evidence" value="ECO:0007669"/>
    <property type="project" value="InterPro"/>
</dbReference>
<evidence type="ECO:0000313" key="3">
    <source>
        <dbReference type="Proteomes" id="UP001064489"/>
    </source>
</evidence>
<dbReference type="InterPro" id="IPR043502">
    <property type="entry name" value="DNA/RNA_pol_sf"/>
</dbReference>
<dbReference type="InterPro" id="IPR012337">
    <property type="entry name" value="RNaseH-like_sf"/>
</dbReference>
<accession>A0AAD5JRD1</accession>
<evidence type="ECO:0000313" key="2">
    <source>
        <dbReference type="EMBL" id="KAI9198930.1"/>
    </source>
</evidence>
<dbReference type="GO" id="GO:0003676">
    <property type="term" value="F:nucleic acid binding"/>
    <property type="evidence" value="ECO:0007669"/>
    <property type="project" value="InterPro"/>
</dbReference>
<dbReference type="GO" id="GO:0015074">
    <property type="term" value="P:DNA integration"/>
    <property type="evidence" value="ECO:0007669"/>
    <property type="project" value="InterPro"/>
</dbReference>
<gene>
    <name evidence="2" type="ORF">LWI28_024585</name>
</gene>
<dbReference type="Gene3D" id="3.30.70.270">
    <property type="match status" value="1"/>
</dbReference>
<proteinExistence type="predicted"/>
<organism evidence="2 3">
    <name type="scientific">Acer negundo</name>
    <name type="common">Box elder</name>
    <dbReference type="NCBI Taxonomy" id="4023"/>
    <lineage>
        <taxon>Eukaryota</taxon>
        <taxon>Viridiplantae</taxon>
        <taxon>Streptophyta</taxon>
        <taxon>Embryophyta</taxon>
        <taxon>Tracheophyta</taxon>
        <taxon>Spermatophyta</taxon>
        <taxon>Magnoliopsida</taxon>
        <taxon>eudicotyledons</taxon>
        <taxon>Gunneridae</taxon>
        <taxon>Pentapetalae</taxon>
        <taxon>rosids</taxon>
        <taxon>malvids</taxon>
        <taxon>Sapindales</taxon>
        <taxon>Sapindaceae</taxon>
        <taxon>Hippocastanoideae</taxon>
        <taxon>Acereae</taxon>
        <taxon>Acer</taxon>
    </lineage>
</organism>
<evidence type="ECO:0000259" key="1">
    <source>
        <dbReference type="PROSITE" id="PS50994"/>
    </source>
</evidence>
<dbReference type="Proteomes" id="UP001064489">
    <property type="component" value="Chromosome 13"/>
</dbReference>
<protein>
    <recommendedName>
        <fullName evidence="1">Integrase catalytic domain-containing protein</fullName>
    </recommendedName>
</protein>
<dbReference type="CDD" id="cd09279">
    <property type="entry name" value="RNase_HI_like"/>
    <property type="match status" value="1"/>
</dbReference>
<dbReference type="InterPro" id="IPR002156">
    <property type="entry name" value="RNaseH_domain"/>
</dbReference>